<comment type="caution">
    <text evidence="2">The sequence shown here is derived from an EMBL/GenBank/DDBJ whole genome shotgun (WGS) entry which is preliminary data.</text>
</comment>
<proteinExistence type="predicted"/>
<protein>
    <recommendedName>
        <fullName evidence="1">Pyrroline-5-carboxylate reductase dimerisation domain-containing protein</fullName>
    </recommendedName>
</protein>
<dbReference type="GO" id="GO:0004735">
    <property type="term" value="F:pyrroline-5-carboxylate reductase activity"/>
    <property type="evidence" value="ECO:0007669"/>
    <property type="project" value="TreeGrafter"/>
</dbReference>
<dbReference type="Pfam" id="PF14748">
    <property type="entry name" value="P5CR_dimer"/>
    <property type="match status" value="1"/>
</dbReference>
<evidence type="ECO:0000259" key="1">
    <source>
        <dbReference type="Pfam" id="PF14748"/>
    </source>
</evidence>
<dbReference type="InterPro" id="IPR029036">
    <property type="entry name" value="P5CR_dimer"/>
</dbReference>
<dbReference type="InterPro" id="IPR008927">
    <property type="entry name" value="6-PGluconate_DH-like_C_sf"/>
</dbReference>
<feature type="non-terminal residue" evidence="2">
    <location>
        <position position="1"/>
    </location>
</feature>
<dbReference type="GO" id="GO:0055129">
    <property type="term" value="P:L-proline biosynthetic process"/>
    <property type="evidence" value="ECO:0007669"/>
    <property type="project" value="TreeGrafter"/>
</dbReference>
<dbReference type="PANTHER" id="PTHR11645:SF51">
    <property type="entry name" value="COME OPERON PROTEIN 4"/>
    <property type="match status" value="1"/>
</dbReference>
<dbReference type="RefSeq" id="WP_273381745.1">
    <property type="nucleotide sequence ID" value="NZ_PIUK01000439.1"/>
</dbReference>
<gene>
    <name evidence="2" type="ORF">CWE10_19505</name>
</gene>
<sequence length="199" mass="20926">PPETAGVLEEIGPYITADHLLVTINNTVTLAMLEARTPARAAKVIPSVVHAVRRGVSLLVFGGRCTHRDRALLMRLMGAVSRPFVVPEEAVRTASDLTACGPAFLSLVLHAMAEAARGKAPALSREAVMAMVRETARATCELMEQTGYDFADVAARVATPGGVAAAGVDALHPRLDGFWEAVLAATAAHEAAKRAQLVL</sequence>
<name>A0A953I638_SYMTR</name>
<dbReference type="PANTHER" id="PTHR11645">
    <property type="entry name" value="PYRROLINE-5-CARBOXYLATE REDUCTASE"/>
    <property type="match status" value="1"/>
</dbReference>
<organism evidence="2 3">
    <name type="scientific">Symbiobacterium thermophilum</name>
    <dbReference type="NCBI Taxonomy" id="2734"/>
    <lineage>
        <taxon>Bacteria</taxon>
        <taxon>Bacillati</taxon>
        <taxon>Bacillota</taxon>
        <taxon>Clostridia</taxon>
        <taxon>Eubacteriales</taxon>
        <taxon>Symbiobacteriaceae</taxon>
        <taxon>Symbiobacterium</taxon>
    </lineage>
</organism>
<dbReference type="Gene3D" id="3.40.50.720">
    <property type="entry name" value="NAD(P)-binding Rossmann-like Domain"/>
    <property type="match status" value="1"/>
</dbReference>
<dbReference type="EMBL" id="PIUK01000439">
    <property type="protein sequence ID" value="MBY6278310.1"/>
    <property type="molecule type" value="Genomic_DNA"/>
</dbReference>
<reference evidence="2" key="1">
    <citation type="submission" date="2017-11" db="EMBL/GenBank/DDBJ databases">
        <title>Three new genomes from thermophilic consortium.</title>
        <authorList>
            <person name="Quaggio R."/>
            <person name="Amgarten D."/>
            <person name="Setubal J.C."/>
        </authorList>
    </citation>
    <scope>NUCLEOTIDE SEQUENCE</scope>
    <source>
        <strain evidence="2">ZCTH01-B2</strain>
    </source>
</reference>
<dbReference type="AlphaFoldDB" id="A0A953I638"/>
<feature type="domain" description="Pyrroline-5-carboxylate reductase dimerisation" evidence="1">
    <location>
        <begin position="88"/>
        <end position="187"/>
    </location>
</feature>
<dbReference type="SUPFAM" id="SSF48179">
    <property type="entry name" value="6-phosphogluconate dehydrogenase C-terminal domain-like"/>
    <property type="match status" value="1"/>
</dbReference>
<accession>A0A953I638</accession>
<evidence type="ECO:0000313" key="2">
    <source>
        <dbReference type="EMBL" id="MBY6278310.1"/>
    </source>
</evidence>
<dbReference type="Gene3D" id="1.10.3730.10">
    <property type="entry name" value="ProC C-terminal domain-like"/>
    <property type="match status" value="1"/>
</dbReference>
<dbReference type="Proteomes" id="UP000732377">
    <property type="component" value="Unassembled WGS sequence"/>
</dbReference>
<evidence type="ECO:0000313" key="3">
    <source>
        <dbReference type="Proteomes" id="UP000732377"/>
    </source>
</evidence>